<comment type="similarity">
    <text evidence="2">In the N-terminal section; belongs to the phytochrome family.</text>
</comment>
<dbReference type="InterPro" id="IPR043150">
    <property type="entry name" value="Phytochrome_PHY_sf"/>
</dbReference>
<dbReference type="InterPro" id="IPR005467">
    <property type="entry name" value="His_kinase_dom"/>
</dbReference>
<dbReference type="RefSeq" id="WP_187065553.1">
    <property type="nucleotide sequence ID" value="NZ_JACRVF010000001.1"/>
</dbReference>
<dbReference type="PANTHER" id="PTHR43304:SF1">
    <property type="entry name" value="PAC DOMAIN-CONTAINING PROTEIN"/>
    <property type="match status" value="1"/>
</dbReference>
<dbReference type="Pfam" id="PF02518">
    <property type="entry name" value="HATPase_c"/>
    <property type="match status" value="1"/>
</dbReference>
<keyword evidence="9" id="KW-0157">Chromophore</keyword>
<dbReference type="Gene3D" id="3.30.450.270">
    <property type="match status" value="1"/>
</dbReference>
<evidence type="ECO:0000259" key="12">
    <source>
        <dbReference type="PROSITE" id="PS50046"/>
    </source>
</evidence>
<feature type="domain" description="Histidine kinase" evidence="13">
    <location>
        <begin position="532"/>
        <end position="744"/>
    </location>
</feature>
<evidence type="ECO:0000256" key="7">
    <source>
        <dbReference type="ARBA" id="ARBA00022679"/>
    </source>
</evidence>
<dbReference type="Gene3D" id="1.10.287.130">
    <property type="match status" value="1"/>
</dbReference>
<evidence type="ECO:0000313" key="15">
    <source>
        <dbReference type="Proteomes" id="UP000603640"/>
    </source>
</evidence>
<dbReference type="SUPFAM" id="SSF55874">
    <property type="entry name" value="ATPase domain of HSP90 chaperone/DNA topoisomerase II/histidine kinase"/>
    <property type="match status" value="1"/>
</dbReference>
<dbReference type="Pfam" id="PF00360">
    <property type="entry name" value="PHY"/>
    <property type="match status" value="1"/>
</dbReference>
<dbReference type="Gene3D" id="3.30.565.10">
    <property type="entry name" value="Histidine kinase-like ATPase, C-terminal domain"/>
    <property type="match status" value="1"/>
</dbReference>
<dbReference type="EC" id="2.7.13.3" evidence="3"/>
<sequence length="746" mass="84409">MQNYKNLKVDLSNCDKEPIHIIGRIQPHGFMLVLDKDSLEVVQASQNVGTYLDASVENLLGKTLASVASLEEYAILEGQLVKGTSVSPQAITLQQKGFFGFIHKSDNKLVLECEPMDTALNENRLENTLSFSQFHSELNGLPTFQEQTKALVNYVQHLLDYDRVTLYVFDQDWHGEVIAEKVKPGVRSYLHHHFPSTDIPAQARELLLKKCVRQIPDVGAEAIDIVPYFDPKTNAPTDIILSELRNPSEIHLEYLRNMQVRATLSVSIIVQGKLWGIIACQHESAKFINFWKRQTCLVTALTFANTILANQEKTDHQIMDRYKAVEKKLIDQVMATESLKEGLFTLDTNLLSITQGHGAAMHLHSQICTIGNTPSQDQIVEILDWLSQREADQVIATRELSRHIAGATAYRNVASGLLAIEISRYNKEYILFFKPEIKEKRIWAGNPDKPELGTSEHIHPRKSFNDWEETVRGKSLAWSLNDITIAQLLQKDIVALLMQDQAKRLIDLNEELNASAEELQIKNKKLEDFAQIIAHNLRSPMSNIKGLYELYKAEPTHETSAEVMERMSKMIDNMSSTIDELNLVLRSAIKQELVRENVQISELIEKEKQNLQTSILKTNAVIRTDLQVSALHVPKVYFESILHNLLSNALKYSSDTRKAEIYVRSWAADEQVYLSVADNGLGIDLDKVKTKMFGLYNTFHRNKDSKGIGLYLTKTQVELIGGKIEVESEVNKGTTFTLCFPDAVAV</sequence>
<dbReference type="InterPro" id="IPR016132">
    <property type="entry name" value="Phyto_chromo_attachment"/>
</dbReference>
<keyword evidence="8" id="KW-0418">Kinase</keyword>
<evidence type="ECO:0000256" key="2">
    <source>
        <dbReference type="ARBA" id="ARBA00006402"/>
    </source>
</evidence>
<feature type="coiled-coil region" evidence="11">
    <location>
        <begin position="498"/>
        <end position="529"/>
    </location>
</feature>
<evidence type="ECO:0000256" key="5">
    <source>
        <dbReference type="ARBA" id="ARBA00022553"/>
    </source>
</evidence>
<keyword evidence="6" id="KW-0716">Sensory transduction</keyword>
<dbReference type="Gene3D" id="3.30.450.20">
    <property type="entry name" value="PAS domain"/>
    <property type="match status" value="1"/>
</dbReference>
<dbReference type="GO" id="GO:0000155">
    <property type="term" value="F:phosphorelay sensor kinase activity"/>
    <property type="evidence" value="ECO:0007669"/>
    <property type="project" value="InterPro"/>
</dbReference>
<organism evidence="14 15">
    <name type="scientific">Pontibacter cellulosilyticus</name>
    <dbReference type="NCBI Taxonomy" id="1720253"/>
    <lineage>
        <taxon>Bacteria</taxon>
        <taxon>Pseudomonadati</taxon>
        <taxon>Bacteroidota</taxon>
        <taxon>Cytophagia</taxon>
        <taxon>Cytophagales</taxon>
        <taxon>Hymenobacteraceae</taxon>
        <taxon>Pontibacter</taxon>
    </lineage>
</organism>
<evidence type="ECO:0000313" key="14">
    <source>
        <dbReference type="EMBL" id="MBC5991552.1"/>
    </source>
</evidence>
<keyword evidence="15" id="KW-1185">Reference proteome</keyword>
<feature type="domain" description="Phytochrome chromophore attachment site" evidence="12">
    <location>
        <begin position="143"/>
        <end position="306"/>
    </location>
</feature>
<dbReference type="Pfam" id="PF08446">
    <property type="entry name" value="PAS_2"/>
    <property type="match status" value="1"/>
</dbReference>
<gene>
    <name evidence="14" type="ORF">H8S84_01730</name>
</gene>
<reference evidence="14" key="1">
    <citation type="submission" date="2020-08" db="EMBL/GenBank/DDBJ databases">
        <title>Pontibacter sp. SD6 16S ribosomal RNA gene Genome sequencing and assembly.</title>
        <authorList>
            <person name="Kang M."/>
        </authorList>
    </citation>
    <scope>NUCLEOTIDE SEQUENCE</scope>
    <source>
        <strain evidence="14">SD6</strain>
    </source>
</reference>
<keyword evidence="5" id="KW-0597">Phosphoprotein</keyword>
<evidence type="ECO:0000256" key="10">
    <source>
        <dbReference type="ARBA" id="ARBA00023170"/>
    </source>
</evidence>
<evidence type="ECO:0000259" key="13">
    <source>
        <dbReference type="PROSITE" id="PS50109"/>
    </source>
</evidence>
<dbReference type="EMBL" id="JACRVF010000001">
    <property type="protein sequence ID" value="MBC5991552.1"/>
    <property type="molecule type" value="Genomic_DNA"/>
</dbReference>
<dbReference type="SUPFAM" id="SSF55781">
    <property type="entry name" value="GAF domain-like"/>
    <property type="match status" value="2"/>
</dbReference>
<evidence type="ECO:0000256" key="6">
    <source>
        <dbReference type="ARBA" id="ARBA00022606"/>
    </source>
</evidence>
<dbReference type="InterPro" id="IPR036097">
    <property type="entry name" value="HisK_dim/P_sf"/>
</dbReference>
<dbReference type="AlphaFoldDB" id="A0A923SHH5"/>
<dbReference type="Gene3D" id="3.30.450.40">
    <property type="match status" value="1"/>
</dbReference>
<evidence type="ECO:0000256" key="9">
    <source>
        <dbReference type="ARBA" id="ARBA00022991"/>
    </source>
</evidence>
<evidence type="ECO:0000256" key="11">
    <source>
        <dbReference type="SAM" id="Coils"/>
    </source>
</evidence>
<dbReference type="SMART" id="SM00065">
    <property type="entry name" value="GAF"/>
    <property type="match status" value="1"/>
</dbReference>
<keyword evidence="10" id="KW-0675">Receptor</keyword>
<dbReference type="InterPro" id="IPR035965">
    <property type="entry name" value="PAS-like_dom_sf"/>
</dbReference>
<comment type="caution">
    <text evidence="14">The sequence shown here is derived from an EMBL/GenBank/DDBJ whole genome shotgun (WGS) entry which is preliminary data.</text>
</comment>
<dbReference type="PROSITE" id="PS50109">
    <property type="entry name" value="HIS_KIN"/>
    <property type="match status" value="1"/>
</dbReference>
<dbReference type="PRINTS" id="PR01033">
    <property type="entry name" value="PHYTOCHROME"/>
</dbReference>
<dbReference type="Proteomes" id="UP000603640">
    <property type="component" value="Unassembled WGS sequence"/>
</dbReference>
<accession>A0A923SHH5</accession>
<evidence type="ECO:0000256" key="4">
    <source>
        <dbReference type="ARBA" id="ARBA00022543"/>
    </source>
</evidence>
<dbReference type="SUPFAM" id="SSF47384">
    <property type="entry name" value="Homodimeric domain of signal transducing histidine kinase"/>
    <property type="match status" value="1"/>
</dbReference>
<evidence type="ECO:0000256" key="8">
    <source>
        <dbReference type="ARBA" id="ARBA00022777"/>
    </source>
</evidence>
<dbReference type="InterPro" id="IPR029016">
    <property type="entry name" value="GAF-like_dom_sf"/>
</dbReference>
<dbReference type="InterPro" id="IPR003018">
    <property type="entry name" value="GAF"/>
</dbReference>
<comment type="catalytic activity">
    <reaction evidence="1">
        <text>ATP + protein L-histidine = ADP + protein N-phospho-L-histidine.</text>
        <dbReference type="EC" id="2.7.13.3"/>
    </reaction>
</comment>
<dbReference type="PROSITE" id="PS50046">
    <property type="entry name" value="PHYTOCHROME_2"/>
    <property type="match status" value="1"/>
</dbReference>
<dbReference type="CDD" id="cd00075">
    <property type="entry name" value="HATPase"/>
    <property type="match status" value="1"/>
</dbReference>
<evidence type="ECO:0000256" key="1">
    <source>
        <dbReference type="ARBA" id="ARBA00000085"/>
    </source>
</evidence>
<dbReference type="SMART" id="SM00387">
    <property type="entry name" value="HATPase_c"/>
    <property type="match status" value="1"/>
</dbReference>
<dbReference type="InterPro" id="IPR052162">
    <property type="entry name" value="Sensor_kinase/Photoreceptor"/>
</dbReference>
<evidence type="ECO:0000256" key="3">
    <source>
        <dbReference type="ARBA" id="ARBA00012438"/>
    </source>
</evidence>
<dbReference type="SUPFAM" id="SSF55785">
    <property type="entry name" value="PYP-like sensor domain (PAS domain)"/>
    <property type="match status" value="1"/>
</dbReference>
<dbReference type="InterPro" id="IPR001294">
    <property type="entry name" value="Phytochrome"/>
</dbReference>
<dbReference type="GO" id="GO:0006355">
    <property type="term" value="P:regulation of DNA-templated transcription"/>
    <property type="evidence" value="ECO:0007669"/>
    <property type="project" value="InterPro"/>
</dbReference>
<dbReference type="CDD" id="cd00082">
    <property type="entry name" value="HisKA"/>
    <property type="match status" value="1"/>
</dbReference>
<keyword evidence="4" id="KW-0600">Photoreceptor protein</keyword>
<dbReference type="InterPro" id="IPR013515">
    <property type="entry name" value="Phytochrome_cen-reg"/>
</dbReference>
<dbReference type="InterPro" id="IPR003594">
    <property type="entry name" value="HATPase_dom"/>
</dbReference>
<dbReference type="InterPro" id="IPR003661">
    <property type="entry name" value="HisK_dim/P_dom"/>
</dbReference>
<dbReference type="PANTHER" id="PTHR43304">
    <property type="entry name" value="PHYTOCHROME-LIKE PROTEIN CPH1"/>
    <property type="match status" value="1"/>
</dbReference>
<keyword evidence="7" id="KW-0808">Transferase</keyword>
<name>A0A923SHH5_9BACT</name>
<dbReference type="Pfam" id="PF01590">
    <property type="entry name" value="GAF"/>
    <property type="match status" value="1"/>
</dbReference>
<dbReference type="GO" id="GO:0009584">
    <property type="term" value="P:detection of visible light"/>
    <property type="evidence" value="ECO:0007669"/>
    <property type="project" value="InterPro"/>
</dbReference>
<dbReference type="InterPro" id="IPR036890">
    <property type="entry name" value="HATPase_C_sf"/>
</dbReference>
<proteinExistence type="inferred from homology"/>
<keyword evidence="11" id="KW-0175">Coiled coil</keyword>
<dbReference type="InterPro" id="IPR013654">
    <property type="entry name" value="PAS_2"/>
</dbReference>
<protein>
    <recommendedName>
        <fullName evidence="3">histidine kinase</fullName>
        <ecNumber evidence="3">2.7.13.3</ecNumber>
    </recommendedName>
</protein>
<dbReference type="GO" id="GO:0009881">
    <property type="term" value="F:photoreceptor activity"/>
    <property type="evidence" value="ECO:0007669"/>
    <property type="project" value="UniProtKB-KW"/>
</dbReference>